<organism evidence="1 2">
    <name type="scientific">Ancylostoma caninum</name>
    <name type="common">Dog hookworm</name>
    <dbReference type="NCBI Taxonomy" id="29170"/>
    <lineage>
        <taxon>Eukaryota</taxon>
        <taxon>Metazoa</taxon>
        <taxon>Ecdysozoa</taxon>
        <taxon>Nematoda</taxon>
        <taxon>Chromadorea</taxon>
        <taxon>Rhabditida</taxon>
        <taxon>Rhabditina</taxon>
        <taxon>Rhabditomorpha</taxon>
        <taxon>Strongyloidea</taxon>
        <taxon>Ancylostomatidae</taxon>
        <taxon>Ancylostomatinae</taxon>
        <taxon>Ancylostoma</taxon>
    </lineage>
</organism>
<protein>
    <submittedName>
        <fullName evidence="1">Uncharacterized protein</fullName>
    </submittedName>
</protein>
<name>A0A368FA61_ANCCA</name>
<proteinExistence type="predicted"/>
<dbReference type="EMBL" id="JOJR01002147">
    <property type="protein sequence ID" value="RCN29071.1"/>
    <property type="molecule type" value="Genomic_DNA"/>
</dbReference>
<evidence type="ECO:0000313" key="1">
    <source>
        <dbReference type="EMBL" id="RCN29071.1"/>
    </source>
</evidence>
<accession>A0A368FA61</accession>
<dbReference type="OrthoDB" id="5877338at2759"/>
<dbReference type="AlphaFoldDB" id="A0A368FA61"/>
<dbReference type="STRING" id="29170.A0A368FA61"/>
<comment type="caution">
    <text evidence="1">The sequence shown here is derived from an EMBL/GenBank/DDBJ whole genome shotgun (WGS) entry which is preliminary data.</text>
</comment>
<gene>
    <name evidence="1" type="ORF">ANCCAN_25172</name>
</gene>
<keyword evidence="2" id="KW-1185">Reference proteome</keyword>
<dbReference type="Proteomes" id="UP000252519">
    <property type="component" value="Unassembled WGS sequence"/>
</dbReference>
<sequence length="192" mass="21407">MEVNDENVAQDQVRVPCDRGASEEGFAECVKVLREVQLKVTGILSECRVARQTKVEIENELDRASKEVERNLGGIQTKSSIPIGLMDVIAETLAQRGIDSELEWREYVRTMERDGEIVADICESLNIDALQIKDVVSEPQRRASREKDGKAAVEGQEQQPLFDWADISRGLEAVFCIDVGNGSSPRGVRYGR</sequence>
<reference evidence="1 2" key="1">
    <citation type="submission" date="2014-10" db="EMBL/GenBank/DDBJ databases">
        <title>Draft genome of the hookworm Ancylostoma caninum.</title>
        <authorList>
            <person name="Mitreva M."/>
        </authorList>
    </citation>
    <scope>NUCLEOTIDE SEQUENCE [LARGE SCALE GENOMIC DNA]</scope>
    <source>
        <strain evidence="1 2">Baltimore</strain>
    </source>
</reference>
<evidence type="ECO:0000313" key="2">
    <source>
        <dbReference type="Proteomes" id="UP000252519"/>
    </source>
</evidence>